<organism evidence="10 11">
    <name type="scientific">Mesorhabditis belari</name>
    <dbReference type="NCBI Taxonomy" id="2138241"/>
    <lineage>
        <taxon>Eukaryota</taxon>
        <taxon>Metazoa</taxon>
        <taxon>Ecdysozoa</taxon>
        <taxon>Nematoda</taxon>
        <taxon>Chromadorea</taxon>
        <taxon>Rhabditida</taxon>
        <taxon>Rhabditina</taxon>
        <taxon>Rhabditomorpha</taxon>
        <taxon>Rhabditoidea</taxon>
        <taxon>Rhabditidae</taxon>
        <taxon>Mesorhabditinae</taxon>
        <taxon>Mesorhabditis</taxon>
    </lineage>
</organism>
<comment type="similarity">
    <text evidence="2">Belongs to the PGAP2 family.</text>
</comment>
<accession>A0AAF3EBM1</accession>
<evidence type="ECO:0000256" key="6">
    <source>
        <dbReference type="ARBA" id="ARBA00023034"/>
    </source>
</evidence>
<feature type="transmembrane region" description="Helical" evidence="8">
    <location>
        <begin position="175"/>
        <end position="200"/>
    </location>
</feature>
<feature type="transmembrane region" description="Helical" evidence="8">
    <location>
        <begin position="149"/>
        <end position="169"/>
    </location>
</feature>
<dbReference type="InterPro" id="IPR019402">
    <property type="entry name" value="CWH43_N"/>
</dbReference>
<dbReference type="Proteomes" id="UP000887575">
    <property type="component" value="Unassembled WGS sequence"/>
</dbReference>
<feature type="transmembrane region" description="Helical" evidence="8">
    <location>
        <begin position="53"/>
        <end position="79"/>
    </location>
</feature>
<dbReference type="WBParaSite" id="MBELARI_LOCUS11347">
    <property type="protein sequence ID" value="MBELARI_LOCUS11347"/>
    <property type="gene ID" value="MBELARI_LOCUS11347"/>
</dbReference>
<dbReference type="GO" id="GO:0000139">
    <property type="term" value="C:Golgi membrane"/>
    <property type="evidence" value="ECO:0007669"/>
    <property type="project" value="UniProtKB-SubCell"/>
</dbReference>
<keyword evidence="5 8" id="KW-1133">Transmembrane helix</keyword>
<proteinExistence type="inferred from homology"/>
<feature type="transmembrane region" description="Helical" evidence="8">
    <location>
        <begin position="221"/>
        <end position="239"/>
    </location>
</feature>
<name>A0AAF3EBM1_9BILA</name>
<protein>
    <recommendedName>
        <fullName evidence="9">CWH43-like N-terminal domain-containing protein</fullName>
    </recommendedName>
</protein>
<dbReference type="PANTHER" id="PTHR12892">
    <property type="entry name" value="FGF RECEPTOR ACTIVATING PROTEIN 1"/>
    <property type="match status" value="1"/>
</dbReference>
<dbReference type="Pfam" id="PF10277">
    <property type="entry name" value="Frag1"/>
    <property type="match status" value="1"/>
</dbReference>
<dbReference type="InterPro" id="IPR039545">
    <property type="entry name" value="PGAP2"/>
</dbReference>
<feature type="domain" description="CWH43-like N-terminal" evidence="9">
    <location>
        <begin position="53"/>
        <end position="274"/>
    </location>
</feature>
<dbReference type="AlphaFoldDB" id="A0AAF3EBM1"/>
<sequence length="280" mass="32511">MGWDRDAEALLPSTNKLDHPAYISFGCLPIFYGTERDAYTFYTGQKYLRIATFYVVLVGCSLPIIALFMCITIALLFHFNEATNTHCRVENVLPSISTVIGGFPETTFIWSSLIYLHFIPRLLPLLSYHQTFRLRLNLKSFLKRSLLRSHLALGFIELAALLSLTYYNSDYNHEYHVISFSIFGTSSLLYAFAHCLLFKLTQMDVQSKGHILSWRMKRRTFSMSVGCLLMCAYLFYRHNTYCEPFVFSVFAFFEYVFVLSNIAFHSTFRFDFSDCSLYIS</sequence>
<evidence type="ECO:0000256" key="2">
    <source>
        <dbReference type="ARBA" id="ARBA00007414"/>
    </source>
</evidence>
<evidence type="ECO:0000256" key="1">
    <source>
        <dbReference type="ARBA" id="ARBA00004653"/>
    </source>
</evidence>
<keyword evidence="10" id="KW-1185">Reference proteome</keyword>
<evidence type="ECO:0000256" key="3">
    <source>
        <dbReference type="ARBA" id="ARBA00022502"/>
    </source>
</evidence>
<evidence type="ECO:0000256" key="7">
    <source>
        <dbReference type="ARBA" id="ARBA00023136"/>
    </source>
</evidence>
<keyword evidence="4 8" id="KW-0812">Transmembrane</keyword>
<evidence type="ECO:0000313" key="10">
    <source>
        <dbReference type="Proteomes" id="UP000887575"/>
    </source>
</evidence>
<keyword evidence="3" id="KW-0337">GPI-anchor biosynthesis</keyword>
<feature type="transmembrane region" description="Helical" evidence="8">
    <location>
        <begin position="245"/>
        <end position="264"/>
    </location>
</feature>
<dbReference type="PANTHER" id="PTHR12892:SF11">
    <property type="entry name" value="POST-GPI ATTACHMENT TO PROTEINS FACTOR 2"/>
    <property type="match status" value="1"/>
</dbReference>
<evidence type="ECO:0000313" key="11">
    <source>
        <dbReference type="WBParaSite" id="MBELARI_LOCUS11347"/>
    </source>
</evidence>
<comment type="subcellular location">
    <subcellularLocation>
        <location evidence="1">Golgi apparatus membrane</location>
        <topology evidence="1">Multi-pass membrane protein</topology>
    </subcellularLocation>
</comment>
<evidence type="ECO:0000256" key="4">
    <source>
        <dbReference type="ARBA" id="ARBA00022692"/>
    </source>
</evidence>
<evidence type="ECO:0000256" key="8">
    <source>
        <dbReference type="SAM" id="Phobius"/>
    </source>
</evidence>
<reference evidence="11" key="1">
    <citation type="submission" date="2024-02" db="UniProtKB">
        <authorList>
            <consortium name="WormBaseParasite"/>
        </authorList>
    </citation>
    <scope>IDENTIFICATION</scope>
</reference>
<dbReference type="GO" id="GO:0006506">
    <property type="term" value="P:GPI anchor biosynthetic process"/>
    <property type="evidence" value="ECO:0007669"/>
    <property type="project" value="UniProtKB-KW"/>
</dbReference>
<feature type="transmembrane region" description="Helical" evidence="8">
    <location>
        <begin position="108"/>
        <end position="128"/>
    </location>
</feature>
<evidence type="ECO:0000256" key="5">
    <source>
        <dbReference type="ARBA" id="ARBA00022989"/>
    </source>
</evidence>
<evidence type="ECO:0000259" key="9">
    <source>
        <dbReference type="Pfam" id="PF10277"/>
    </source>
</evidence>
<dbReference type="GO" id="GO:0005789">
    <property type="term" value="C:endoplasmic reticulum membrane"/>
    <property type="evidence" value="ECO:0007669"/>
    <property type="project" value="TreeGrafter"/>
</dbReference>
<keyword evidence="6" id="KW-0333">Golgi apparatus</keyword>
<keyword evidence="7 8" id="KW-0472">Membrane</keyword>